<proteinExistence type="predicted"/>
<name>A0ABQ3RGN3_STRRR</name>
<dbReference type="PROSITE" id="PS51257">
    <property type="entry name" value="PROKAR_LIPOPROTEIN"/>
    <property type="match status" value="1"/>
</dbReference>
<organism evidence="1 2">
    <name type="scientific">Streptomyces rubradiris</name>
    <name type="common">Streptomyces achromogenes subsp. rubradiris</name>
    <dbReference type="NCBI Taxonomy" id="285531"/>
    <lineage>
        <taxon>Bacteria</taxon>
        <taxon>Bacillati</taxon>
        <taxon>Actinomycetota</taxon>
        <taxon>Actinomycetes</taxon>
        <taxon>Kitasatosporales</taxon>
        <taxon>Streptomycetaceae</taxon>
        <taxon>Streptomyces</taxon>
    </lineage>
</organism>
<evidence type="ECO:0000313" key="1">
    <source>
        <dbReference type="EMBL" id="GHI54969.1"/>
    </source>
</evidence>
<reference evidence="2" key="1">
    <citation type="submission" date="2023-07" db="EMBL/GenBank/DDBJ databases">
        <title>Whole genome shotgun sequence of Streptomyces achromogenes subsp. rubradiris NBRC 14000.</title>
        <authorList>
            <person name="Komaki H."/>
            <person name="Tamura T."/>
        </authorList>
    </citation>
    <scope>NUCLEOTIDE SEQUENCE [LARGE SCALE GENOMIC DNA]</scope>
    <source>
        <strain evidence="2">NBRC 14000</strain>
    </source>
</reference>
<dbReference type="RefSeq" id="WP_189997530.1">
    <property type="nucleotide sequence ID" value="NZ_BNCB01000015.1"/>
</dbReference>
<evidence type="ECO:0008006" key="3">
    <source>
        <dbReference type="Google" id="ProtNLM"/>
    </source>
</evidence>
<gene>
    <name evidence="1" type="ORF">Srubr_48150</name>
</gene>
<evidence type="ECO:0000313" key="2">
    <source>
        <dbReference type="Proteomes" id="UP000646738"/>
    </source>
</evidence>
<dbReference type="EMBL" id="BNEA01000015">
    <property type="protein sequence ID" value="GHI54969.1"/>
    <property type="molecule type" value="Genomic_DNA"/>
</dbReference>
<accession>A0ABQ3RGN3</accession>
<protein>
    <recommendedName>
        <fullName evidence="3">DUF3558 domain-containing protein</fullName>
    </recommendedName>
</protein>
<dbReference type="Proteomes" id="UP000646738">
    <property type="component" value="Unassembled WGS sequence"/>
</dbReference>
<keyword evidence="2" id="KW-1185">Reference proteome</keyword>
<comment type="caution">
    <text evidence="1">The sequence shown here is derived from an EMBL/GenBank/DDBJ whole genome shotgun (WGS) entry which is preliminary data.</text>
</comment>
<sequence>MHNISGRGVRSVVALLGAGLMVGLTTSCSSSSPTREYAVPGDVCGTRVARSLLEPLLPPGEKVGAQPTSSVGVKRCRILVDGKVVLSTSVEKHDANTSAGDVASSAYGVEPTDTRADGGRTIYSKTGAVSLVECPGSASADSTVWATVRTSHDMKASSMRDFIKGYATAIGKGDACRALSSHGNA</sequence>